<dbReference type="GO" id="GO:0005525">
    <property type="term" value="F:GTP binding"/>
    <property type="evidence" value="ECO:0007669"/>
    <property type="project" value="InterPro"/>
</dbReference>
<organism evidence="4 5">
    <name type="scientific">Merluccius polli</name>
    <name type="common">Benguela hake</name>
    <name type="synonym">Merluccius cadenati</name>
    <dbReference type="NCBI Taxonomy" id="89951"/>
    <lineage>
        <taxon>Eukaryota</taxon>
        <taxon>Metazoa</taxon>
        <taxon>Chordata</taxon>
        <taxon>Craniata</taxon>
        <taxon>Vertebrata</taxon>
        <taxon>Euteleostomi</taxon>
        <taxon>Actinopterygii</taxon>
        <taxon>Neopterygii</taxon>
        <taxon>Teleostei</taxon>
        <taxon>Neoteleostei</taxon>
        <taxon>Acanthomorphata</taxon>
        <taxon>Zeiogadaria</taxon>
        <taxon>Gadariae</taxon>
        <taxon>Gadiformes</taxon>
        <taxon>Gadoidei</taxon>
        <taxon>Merlucciidae</taxon>
        <taxon>Merluccius</taxon>
    </lineage>
</organism>
<dbReference type="InterPro" id="IPR006073">
    <property type="entry name" value="GTP-bd"/>
</dbReference>
<accession>A0AA47MR91</accession>
<dbReference type="Gene3D" id="3.40.50.300">
    <property type="entry name" value="P-loop containing nucleotide triphosphate hydrolases"/>
    <property type="match status" value="1"/>
</dbReference>
<gene>
    <name evidence="4" type="primary">MTG2_1</name>
    <name evidence="4" type="ORF">N1851_015929</name>
</gene>
<evidence type="ECO:0000313" key="5">
    <source>
        <dbReference type="Proteomes" id="UP001174136"/>
    </source>
</evidence>
<dbReference type="Proteomes" id="UP001174136">
    <property type="component" value="Unassembled WGS sequence"/>
</dbReference>
<name>A0AA47MR91_MERPO</name>
<dbReference type="SUPFAM" id="SSF52540">
    <property type="entry name" value="P-loop containing nucleoside triphosphate hydrolases"/>
    <property type="match status" value="1"/>
</dbReference>
<feature type="region of interest" description="Disordered" evidence="2">
    <location>
        <begin position="113"/>
        <end position="154"/>
    </location>
</feature>
<dbReference type="Pfam" id="PF01926">
    <property type="entry name" value="MMR_HSR1"/>
    <property type="match status" value="1"/>
</dbReference>
<dbReference type="GO" id="GO:0003924">
    <property type="term" value="F:GTPase activity"/>
    <property type="evidence" value="ECO:0007669"/>
    <property type="project" value="InterPro"/>
</dbReference>
<evidence type="ECO:0000256" key="2">
    <source>
        <dbReference type="SAM" id="MobiDB-lite"/>
    </source>
</evidence>
<dbReference type="EMBL" id="JAOPHQ010002878">
    <property type="protein sequence ID" value="KAK0145178.1"/>
    <property type="molecule type" value="Genomic_DNA"/>
</dbReference>
<sequence length="179" mass="18967">MAHAGLVGFPNAGKSSLLRAISNARPAVAAYPFTTLNPHVGIVKYRDHEQVAVADIPGNHPRSPPEPRPRLLLPASHRALAASCSLSWTCPVRSPGTQLDHLCYELTIRAGRRSQQNGPCPRPREPEALRAGRPPGDPRVGSQGTETLRADSCTSGSCMTLRQGDAQPLGGSSLLNLTG</sequence>
<dbReference type="PRINTS" id="PR00326">
    <property type="entry name" value="GTP1OBG"/>
</dbReference>
<reference evidence="4" key="1">
    <citation type="journal article" date="2023" name="Front. Mar. Sci.">
        <title>A new Merluccius polli reference genome to investigate the effects of global change in West African waters.</title>
        <authorList>
            <person name="Mateo J.L."/>
            <person name="Blanco-Fernandez C."/>
            <person name="Garcia-Vazquez E."/>
            <person name="Machado-Schiaffino G."/>
        </authorList>
    </citation>
    <scope>NUCLEOTIDE SEQUENCE</scope>
    <source>
        <strain evidence="4">C29</strain>
        <tissue evidence="4">Fin</tissue>
    </source>
</reference>
<dbReference type="InterPro" id="IPR045086">
    <property type="entry name" value="OBG_GTPase"/>
</dbReference>
<proteinExistence type="predicted"/>
<comment type="caution">
    <text evidence="4">The sequence shown here is derived from an EMBL/GenBank/DDBJ whole genome shotgun (WGS) entry which is preliminary data.</text>
</comment>
<feature type="compositionally biased region" description="Polar residues" evidence="2">
    <location>
        <begin position="142"/>
        <end position="154"/>
    </location>
</feature>
<evidence type="ECO:0000256" key="1">
    <source>
        <dbReference type="ARBA" id="ARBA00022741"/>
    </source>
</evidence>
<keyword evidence="1" id="KW-0547">Nucleotide-binding</keyword>
<dbReference type="AlphaFoldDB" id="A0AA47MR91"/>
<dbReference type="InterPro" id="IPR027417">
    <property type="entry name" value="P-loop_NTPase"/>
</dbReference>
<dbReference type="InterPro" id="IPR031167">
    <property type="entry name" value="G_OBG"/>
</dbReference>
<feature type="domain" description="OBG-type G" evidence="3">
    <location>
        <begin position="2"/>
        <end position="58"/>
    </location>
</feature>
<evidence type="ECO:0000313" key="4">
    <source>
        <dbReference type="EMBL" id="KAK0145178.1"/>
    </source>
</evidence>
<keyword evidence="5" id="KW-1185">Reference proteome</keyword>
<protein>
    <submittedName>
        <fullName evidence="4">Mitochondrial ribosome-associated GTPase 2</fullName>
    </submittedName>
</protein>
<dbReference type="PROSITE" id="PS51710">
    <property type="entry name" value="G_OBG"/>
    <property type="match status" value="1"/>
</dbReference>
<evidence type="ECO:0000259" key="3">
    <source>
        <dbReference type="PROSITE" id="PS51710"/>
    </source>
</evidence>
<dbReference type="PANTHER" id="PTHR11702:SF31">
    <property type="entry name" value="MITOCHONDRIAL RIBOSOME-ASSOCIATED GTPASE 2"/>
    <property type="match status" value="1"/>
</dbReference>
<dbReference type="PANTHER" id="PTHR11702">
    <property type="entry name" value="DEVELOPMENTALLY REGULATED GTP-BINDING PROTEIN-RELATED"/>
    <property type="match status" value="1"/>
</dbReference>
<dbReference type="GO" id="GO:0005739">
    <property type="term" value="C:mitochondrion"/>
    <property type="evidence" value="ECO:0007669"/>
    <property type="project" value="TreeGrafter"/>
</dbReference>